<dbReference type="Proteomes" id="UP001146120">
    <property type="component" value="Unassembled WGS sequence"/>
</dbReference>
<comment type="caution">
    <text evidence="1">The sequence shown here is derived from an EMBL/GenBank/DDBJ whole genome shotgun (WGS) entry which is preliminary data.</text>
</comment>
<dbReference type="AlphaFoldDB" id="A0AAV2ZE71"/>
<name>A0AAV2ZE71_9STRA</name>
<evidence type="ECO:0008006" key="3">
    <source>
        <dbReference type="Google" id="ProtNLM"/>
    </source>
</evidence>
<protein>
    <recommendedName>
        <fullName evidence="3">RIIa domain-containing protein</fullName>
    </recommendedName>
</protein>
<dbReference type="EMBL" id="DAKRPA010000001">
    <property type="protein sequence ID" value="DBA05228.1"/>
    <property type="molecule type" value="Genomic_DNA"/>
</dbReference>
<gene>
    <name evidence="1" type="ORF">N0F65_007390</name>
</gene>
<evidence type="ECO:0000313" key="2">
    <source>
        <dbReference type="Proteomes" id="UP001146120"/>
    </source>
</evidence>
<evidence type="ECO:0000313" key="1">
    <source>
        <dbReference type="EMBL" id="DBA05228.1"/>
    </source>
</evidence>
<keyword evidence="2" id="KW-1185">Reference proteome</keyword>
<accession>A0AAV2ZE71</accession>
<organism evidence="1 2">
    <name type="scientific">Lagenidium giganteum</name>
    <dbReference type="NCBI Taxonomy" id="4803"/>
    <lineage>
        <taxon>Eukaryota</taxon>
        <taxon>Sar</taxon>
        <taxon>Stramenopiles</taxon>
        <taxon>Oomycota</taxon>
        <taxon>Peronosporomycetes</taxon>
        <taxon>Pythiales</taxon>
        <taxon>Pythiaceae</taxon>
    </lineage>
</organism>
<reference evidence="1" key="2">
    <citation type="journal article" date="2023" name="Microbiol Resour">
        <title>Decontamination and Annotation of the Draft Genome Sequence of the Oomycete Lagenidium giganteum ARSEF 373.</title>
        <authorList>
            <person name="Morgan W.R."/>
            <person name="Tartar A."/>
        </authorList>
    </citation>
    <scope>NUCLEOTIDE SEQUENCE</scope>
    <source>
        <strain evidence="1">ARSEF 373</strain>
    </source>
</reference>
<sequence length="90" mass="10657">MYAEPEVEQRVEKINVLTTDQLGALNHAKLQVMIRMDNEQYLRDHPDVAKAMRALVRGIIRERPTDVGLFAYRFFRRSEELIRRDLDAKE</sequence>
<proteinExistence type="predicted"/>
<reference evidence="1" key="1">
    <citation type="submission" date="2022-11" db="EMBL/GenBank/DDBJ databases">
        <authorList>
            <person name="Morgan W.R."/>
            <person name="Tartar A."/>
        </authorList>
    </citation>
    <scope>NUCLEOTIDE SEQUENCE</scope>
    <source>
        <strain evidence="1">ARSEF 373</strain>
    </source>
</reference>